<evidence type="ECO:0000313" key="3">
    <source>
        <dbReference type="Proteomes" id="UP000249135"/>
    </source>
</evidence>
<name>A0A2W5QHK6_VARPD</name>
<dbReference type="Proteomes" id="UP000249135">
    <property type="component" value="Unassembled WGS sequence"/>
</dbReference>
<evidence type="ECO:0000313" key="2">
    <source>
        <dbReference type="EMBL" id="PZQ78041.1"/>
    </source>
</evidence>
<gene>
    <name evidence="2" type="ORF">DI563_01770</name>
</gene>
<accession>A0A2W5QHK6</accession>
<evidence type="ECO:0000259" key="1">
    <source>
        <dbReference type="Pfam" id="PF24240"/>
    </source>
</evidence>
<protein>
    <recommendedName>
        <fullName evidence="1">DUF7448 domain-containing protein</fullName>
    </recommendedName>
</protein>
<comment type="caution">
    <text evidence="2">The sequence shown here is derived from an EMBL/GenBank/DDBJ whole genome shotgun (WGS) entry which is preliminary data.</text>
</comment>
<feature type="domain" description="DUF7448" evidence="1">
    <location>
        <begin position="5"/>
        <end position="120"/>
    </location>
</feature>
<proteinExistence type="predicted"/>
<dbReference type="AlphaFoldDB" id="A0A2W5QHK6"/>
<reference evidence="2 3" key="1">
    <citation type="submission" date="2017-08" db="EMBL/GenBank/DDBJ databases">
        <title>Infants hospitalized years apart are colonized by the same room-sourced microbial strains.</title>
        <authorList>
            <person name="Brooks B."/>
            <person name="Olm M.R."/>
            <person name="Firek B.A."/>
            <person name="Baker R."/>
            <person name="Thomas B.C."/>
            <person name="Morowitz M.J."/>
            <person name="Banfield J.F."/>
        </authorList>
    </citation>
    <scope>NUCLEOTIDE SEQUENCE [LARGE SCALE GENOMIC DNA]</scope>
    <source>
        <strain evidence="2">S2_005_003_R2_41</strain>
    </source>
</reference>
<sequence length="125" mass="14312">MNIQYLVGRVVKEIVGGVGEEEMRLIFSDGTVAEFYHPQDCCEYVRIEDIEGDLEDLVGETLVVAEEVSNSDAPEGFDTDKYDKWDDSHTWTFYRFATNKGWVVVRWLGESNGYYSESVSLVIHD</sequence>
<dbReference type="EMBL" id="QFPP01000006">
    <property type="protein sequence ID" value="PZQ78041.1"/>
    <property type="molecule type" value="Genomic_DNA"/>
</dbReference>
<dbReference type="InterPro" id="IPR055871">
    <property type="entry name" value="DUF7448"/>
</dbReference>
<dbReference type="Pfam" id="PF24240">
    <property type="entry name" value="DUF7448"/>
    <property type="match status" value="1"/>
</dbReference>
<organism evidence="2 3">
    <name type="scientific">Variovorax paradoxus</name>
    <dbReference type="NCBI Taxonomy" id="34073"/>
    <lineage>
        <taxon>Bacteria</taxon>
        <taxon>Pseudomonadati</taxon>
        <taxon>Pseudomonadota</taxon>
        <taxon>Betaproteobacteria</taxon>
        <taxon>Burkholderiales</taxon>
        <taxon>Comamonadaceae</taxon>
        <taxon>Variovorax</taxon>
    </lineage>
</organism>